<organism evidence="2 3">
    <name type="scientific">Levilactobacillus lanxiensis</name>
    <dbReference type="NCBI Taxonomy" id="2799568"/>
    <lineage>
        <taxon>Bacteria</taxon>
        <taxon>Bacillati</taxon>
        <taxon>Bacillota</taxon>
        <taxon>Bacilli</taxon>
        <taxon>Lactobacillales</taxon>
        <taxon>Lactobacillaceae</taxon>
        <taxon>Levilactobacillus</taxon>
    </lineage>
</organism>
<comment type="caution">
    <text evidence="2">The sequence shown here is derived from an EMBL/GenBank/DDBJ whole genome shotgun (WGS) entry which is preliminary data.</text>
</comment>
<feature type="domain" description="N-acetyltransferase" evidence="1">
    <location>
        <begin position="6"/>
        <end position="170"/>
    </location>
</feature>
<evidence type="ECO:0000313" key="2">
    <source>
        <dbReference type="EMBL" id="MFD1454373.1"/>
    </source>
</evidence>
<proteinExistence type="predicted"/>
<dbReference type="InterPro" id="IPR016181">
    <property type="entry name" value="Acyl_CoA_acyltransferase"/>
</dbReference>
<dbReference type="InterPro" id="IPR000182">
    <property type="entry name" value="GNAT_dom"/>
</dbReference>
<protein>
    <submittedName>
        <fullName evidence="2">GNAT family N-acetyltransferase</fullName>
        <ecNumber evidence="2">2.3.-.-</ecNumber>
    </submittedName>
</protein>
<dbReference type="EC" id="2.3.-.-" evidence="2"/>
<dbReference type="PANTHER" id="PTHR43441">
    <property type="entry name" value="RIBOSOMAL-PROTEIN-SERINE ACETYLTRANSFERASE"/>
    <property type="match status" value="1"/>
</dbReference>
<dbReference type="PANTHER" id="PTHR43441:SF11">
    <property type="entry name" value="RIBOSOMAL-PROTEIN-SERINE ACETYLTRANSFERASE"/>
    <property type="match status" value="1"/>
</dbReference>
<evidence type="ECO:0000313" key="3">
    <source>
        <dbReference type="Proteomes" id="UP001597189"/>
    </source>
</evidence>
<sequence>MCTPNIQLKDPKIADAAALYALIDQDRDNLSRWLPWAATTTSTADERIFLRYCQGRIADKQLWLAVIWVDQHPAGMIDLHEFKDDHADIGYWLGRDFRGQGIVSRSLAMAENIGFTRLKCHKLELLAATDNQPSRHVAERNHYHQDGILRQHIPTRDGYSDAVVYSKLKSEFQPS</sequence>
<name>A0ABW4D2M9_9LACO</name>
<evidence type="ECO:0000259" key="1">
    <source>
        <dbReference type="PROSITE" id="PS51186"/>
    </source>
</evidence>
<dbReference type="RefSeq" id="WP_203642351.1">
    <property type="nucleotide sequence ID" value="NZ_BOLN01000001.1"/>
</dbReference>
<dbReference type="EMBL" id="JBHTOD010000001">
    <property type="protein sequence ID" value="MFD1454373.1"/>
    <property type="molecule type" value="Genomic_DNA"/>
</dbReference>
<dbReference type="Gene3D" id="3.40.630.30">
    <property type="match status" value="1"/>
</dbReference>
<dbReference type="Proteomes" id="UP001597189">
    <property type="component" value="Unassembled WGS sequence"/>
</dbReference>
<accession>A0ABW4D2M9</accession>
<keyword evidence="3" id="KW-1185">Reference proteome</keyword>
<dbReference type="GO" id="GO:0016746">
    <property type="term" value="F:acyltransferase activity"/>
    <property type="evidence" value="ECO:0007669"/>
    <property type="project" value="UniProtKB-KW"/>
</dbReference>
<dbReference type="InterPro" id="IPR051908">
    <property type="entry name" value="Ribosomal_N-acetyltransferase"/>
</dbReference>
<keyword evidence="2" id="KW-0808">Transferase</keyword>
<dbReference type="SUPFAM" id="SSF55729">
    <property type="entry name" value="Acyl-CoA N-acyltransferases (Nat)"/>
    <property type="match status" value="1"/>
</dbReference>
<reference evidence="3" key="1">
    <citation type="journal article" date="2019" name="Int. J. Syst. Evol. Microbiol.">
        <title>The Global Catalogue of Microorganisms (GCM) 10K type strain sequencing project: providing services to taxonomists for standard genome sequencing and annotation.</title>
        <authorList>
            <consortium name="The Broad Institute Genomics Platform"/>
            <consortium name="The Broad Institute Genome Sequencing Center for Infectious Disease"/>
            <person name="Wu L."/>
            <person name="Ma J."/>
        </authorList>
    </citation>
    <scope>NUCLEOTIDE SEQUENCE [LARGE SCALE GENOMIC DNA]</scope>
    <source>
        <strain evidence="3">CCM 8979</strain>
    </source>
</reference>
<keyword evidence="2" id="KW-0012">Acyltransferase</keyword>
<dbReference type="PROSITE" id="PS51186">
    <property type="entry name" value="GNAT"/>
    <property type="match status" value="1"/>
</dbReference>
<gene>
    <name evidence="2" type="ORF">ACFQ44_01610</name>
</gene>
<dbReference type="Pfam" id="PF13302">
    <property type="entry name" value="Acetyltransf_3"/>
    <property type="match status" value="1"/>
</dbReference>